<dbReference type="PROSITE" id="PS50850">
    <property type="entry name" value="MFS"/>
    <property type="match status" value="1"/>
</dbReference>
<dbReference type="SUPFAM" id="SSF103473">
    <property type="entry name" value="MFS general substrate transporter"/>
    <property type="match status" value="1"/>
</dbReference>
<evidence type="ECO:0000256" key="6">
    <source>
        <dbReference type="ARBA" id="ARBA00023136"/>
    </source>
</evidence>
<keyword evidence="4 7" id="KW-0812">Transmembrane</keyword>
<name>A0ABQ6IEC0_9MICO</name>
<evidence type="ECO:0000313" key="10">
    <source>
        <dbReference type="Proteomes" id="UP001157125"/>
    </source>
</evidence>
<accession>A0ABQ6IEC0</accession>
<proteinExistence type="predicted"/>
<keyword evidence="3" id="KW-1003">Cell membrane</keyword>
<dbReference type="InterPro" id="IPR050171">
    <property type="entry name" value="MFS_Transporters"/>
</dbReference>
<feature type="transmembrane region" description="Helical" evidence="7">
    <location>
        <begin position="89"/>
        <end position="111"/>
    </location>
</feature>
<dbReference type="InterPro" id="IPR036259">
    <property type="entry name" value="MFS_trans_sf"/>
</dbReference>
<protein>
    <recommendedName>
        <fullName evidence="8">Major facilitator superfamily (MFS) profile domain-containing protein</fullName>
    </recommendedName>
</protein>
<dbReference type="InterPro" id="IPR011701">
    <property type="entry name" value="MFS"/>
</dbReference>
<feature type="transmembrane region" description="Helical" evidence="7">
    <location>
        <begin position="239"/>
        <end position="258"/>
    </location>
</feature>
<sequence>MPHAARARAFTTLAGTWRISNFIGPVIGAAVIAWRGLDASYLFAALTVVAAMATLRLTGAWRTRRTPSPHPHSRARDVMRDNLATLRSLGLAVGLTGAVRAARLVVIPLWAASVGVEDHTVSLIFSASAAVDMLLFYPAGVVMDRWGRVWTAVPSTLALALGTVALTMTDSVTGVTLASLVLGIGNGWGSGVLMTLGNDVAPSTGRDMFVGLWMMLADVGGMAGPALVSGVAAATLSGALWGVGALGVVASAALWRWIPSGDKGDADAIARGASASR</sequence>
<dbReference type="InterPro" id="IPR020846">
    <property type="entry name" value="MFS_dom"/>
</dbReference>
<keyword evidence="6 7" id="KW-0472">Membrane</keyword>
<dbReference type="PANTHER" id="PTHR23517">
    <property type="entry name" value="RESISTANCE PROTEIN MDTM, PUTATIVE-RELATED-RELATED"/>
    <property type="match status" value="1"/>
</dbReference>
<comment type="subcellular location">
    <subcellularLocation>
        <location evidence="1">Cell membrane</location>
        <topology evidence="1">Multi-pass membrane protein</topology>
    </subcellularLocation>
</comment>
<evidence type="ECO:0000256" key="7">
    <source>
        <dbReference type="SAM" id="Phobius"/>
    </source>
</evidence>
<reference evidence="10" key="1">
    <citation type="journal article" date="2019" name="Int. J. Syst. Evol. Microbiol.">
        <title>The Global Catalogue of Microorganisms (GCM) 10K type strain sequencing project: providing services to taxonomists for standard genome sequencing and annotation.</title>
        <authorList>
            <consortium name="The Broad Institute Genomics Platform"/>
            <consortium name="The Broad Institute Genome Sequencing Center for Infectious Disease"/>
            <person name="Wu L."/>
            <person name="Ma J."/>
        </authorList>
    </citation>
    <scope>NUCLEOTIDE SEQUENCE [LARGE SCALE GENOMIC DNA]</scope>
    <source>
        <strain evidence="10">NBRC 112299</strain>
    </source>
</reference>
<gene>
    <name evidence="9" type="ORF">GCM10025876_13070</name>
</gene>
<evidence type="ECO:0000313" key="9">
    <source>
        <dbReference type="EMBL" id="GMA35103.1"/>
    </source>
</evidence>
<evidence type="ECO:0000256" key="1">
    <source>
        <dbReference type="ARBA" id="ARBA00004651"/>
    </source>
</evidence>
<keyword evidence="10" id="KW-1185">Reference proteome</keyword>
<keyword evidence="5 7" id="KW-1133">Transmembrane helix</keyword>
<feature type="transmembrane region" description="Helical" evidence="7">
    <location>
        <begin position="40"/>
        <end position="58"/>
    </location>
</feature>
<dbReference type="EMBL" id="BSUN01000001">
    <property type="protein sequence ID" value="GMA35103.1"/>
    <property type="molecule type" value="Genomic_DNA"/>
</dbReference>
<organism evidence="9 10">
    <name type="scientific">Demequina litorisediminis</name>
    <dbReference type="NCBI Taxonomy" id="1849022"/>
    <lineage>
        <taxon>Bacteria</taxon>
        <taxon>Bacillati</taxon>
        <taxon>Actinomycetota</taxon>
        <taxon>Actinomycetes</taxon>
        <taxon>Micrococcales</taxon>
        <taxon>Demequinaceae</taxon>
        <taxon>Demequina</taxon>
    </lineage>
</organism>
<evidence type="ECO:0000256" key="2">
    <source>
        <dbReference type="ARBA" id="ARBA00022448"/>
    </source>
</evidence>
<feature type="transmembrane region" description="Helical" evidence="7">
    <location>
        <begin position="12"/>
        <end position="34"/>
    </location>
</feature>
<evidence type="ECO:0000256" key="4">
    <source>
        <dbReference type="ARBA" id="ARBA00022692"/>
    </source>
</evidence>
<dbReference type="Pfam" id="PF07690">
    <property type="entry name" value="MFS_1"/>
    <property type="match status" value="1"/>
</dbReference>
<keyword evidence="2" id="KW-0813">Transport</keyword>
<feature type="domain" description="Major facilitator superfamily (MFS) profile" evidence="8">
    <location>
        <begin position="82"/>
        <end position="277"/>
    </location>
</feature>
<comment type="caution">
    <text evidence="9">The sequence shown here is derived from an EMBL/GenBank/DDBJ whole genome shotgun (WGS) entry which is preliminary data.</text>
</comment>
<dbReference type="Gene3D" id="1.20.1250.20">
    <property type="entry name" value="MFS general substrate transporter like domains"/>
    <property type="match status" value="1"/>
</dbReference>
<feature type="transmembrane region" description="Helical" evidence="7">
    <location>
        <begin position="123"/>
        <end position="142"/>
    </location>
</feature>
<feature type="transmembrane region" description="Helical" evidence="7">
    <location>
        <begin position="208"/>
        <end position="233"/>
    </location>
</feature>
<dbReference type="RefSeq" id="WP_284327764.1">
    <property type="nucleotide sequence ID" value="NZ_BSUN01000001.1"/>
</dbReference>
<evidence type="ECO:0000259" key="8">
    <source>
        <dbReference type="PROSITE" id="PS50850"/>
    </source>
</evidence>
<feature type="transmembrane region" description="Helical" evidence="7">
    <location>
        <begin position="175"/>
        <end position="196"/>
    </location>
</feature>
<dbReference type="PANTHER" id="PTHR23517:SF3">
    <property type="entry name" value="INTEGRAL MEMBRANE TRANSPORT PROTEIN"/>
    <property type="match status" value="1"/>
</dbReference>
<evidence type="ECO:0000256" key="5">
    <source>
        <dbReference type="ARBA" id="ARBA00022989"/>
    </source>
</evidence>
<evidence type="ECO:0000256" key="3">
    <source>
        <dbReference type="ARBA" id="ARBA00022475"/>
    </source>
</evidence>
<dbReference type="Proteomes" id="UP001157125">
    <property type="component" value="Unassembled WGS sequence"/>
</dbReference>